<dbReference type="EMBL" id="CADCUY010000440">
    <property type="protein sequence ID" value="CAA9422225.1"/>
    <property type="molecule type" value="Genomic_DNA"/>
</dbReference>
<feature type="compositionally biased region" description="Low complexity" evidence="1">
    <location>
        <begin position="74"/>
        <end position="96"/>
    </location>
</feature>
<feature type="non-terminal residue" evidence="2">
    <location>
        <position position="96"/>
    </location>
</feature>
<feature type="non-terminal residue" evidence="2">
    <location>
        <position position="1"/>
    </location>
</feature>
<keyword evidence="2" id="KW-0689">Ribosomal protein</keyword>
<dbReference type="GO" id="GO:0005840">
    <property type="term" value="C:ribosome"/>
    <property type="evidence" value="ECO:0007669"/>
    <property type="project" value="UniProtKB-KW"/>
</dbReference>
<accession>A0A6J4PXJ5</accession>
<evidence type="ECO:0000313" key="2">
    <source>
        <dbReference type="EMBL" id="CAA9422225.1"/>
    </source>
</evidence>
<evidence type="ECO:0000256" key="1">
    <source>
        <dbReference type="SAM" id="MobiDB-lite"/>
    </source>
</evidence>
<protein>
    <submittedName>
        <fullName evidence="2">SSU ribosomal protein S6p</fullName>
    </submittedName>
</protein>
<gene>
    <name evidence="2" type="ORF">AVDCRST_MAG35-2068</name>
</gene>
<proteinExistence type="predicted"/>
<feature type="compositionally biased region" description="Basic residues" evidence="1">
    <location>
        <begin position="30"/>
        <end position="40"/>
    </location>
</feature>
<keyword evidence="2" id="KW-0687">Ribonucleoprotein</keyword>
<feature type="compositionally biased region" description="Basic and acidic residues" evidence="1">
    <location>
        <begin position="51"/>
        <end position="65"/>
    </location>
</feature>
<name>A0A6J4PXJ5_9ACTN</name>
<organism evidence="2">
    <name type="scientific">uncultured Quadrisphaera sp</name>
    <dbReference type="NCBI Taxonomy" id="904978"/>
    <lineage>
        <taxon>Bacteria</taxon>
        <taxon>Bacillati</taxon>
        <taxon>Actinomycetota</taxon>
        <taxon>Actinomycetes</taxon>
        <taxon>Kineosporiales</taxon>
        <taxon>Kineosporiaceae</taxon>
        <taxon>Quadrisphaera</taxon>
        <taxon>environmental samples</taxon>
    </lineage>
</organism>
<dbReference type="AlphaFoldDB" id="A0A6J4PXJ5"/>
<feature type="compositionally biased region" description="Basic residues" evidence="1">
    <location>
        <begin position="1"/>
        <end position="21"/>
    </location>
</feature>
<sequence>ASLRAHGHPRRRPRGAHRRPVARQVPQRRPPGRWLRRQGRHLGPSPPGLRHRQEVRGHLRGGRPDRHARRRAGARPPAGAQRVRAAHQAHAPGRAL</sequence>
<reference evidence="2" key="1">
    <citation type="submission" date="2020-02" db="EMBL/GenBank/DDBJ databases">
        <authorList>
            <person name="Meier V. D."/>
        </authorList>
    </citation>
    <scope>NUCLEOTIDE SEQUENCE</scope>
    <source>
        <strain evidence="2">AVDCRST_MAG35</strain>
    </source>
</reference>
<feature type="region of interest" description="Disordered" evidence="1">
    <location>
        <begin position="1"/>
        <end position="96"/>
    </location>
</feature>